<evidence type="ECO:0000313" key="3">
    <source>
        <dbReference type="EMBL" id="MBB5192745.1"/>
    </source>
</evidence>
<keyword evidence="4" id="KW-1185">Reference proteome</keyword>
<feature type="region of interest" description="Disordered" evidence="1">
    <location>
        <begin position="25"/>
        <end position="54"/>
    </location>
</feature>
<dbReference type="PROSITE" id="PS51257">
    <property type="entry name" value="PROKAR_LIPOPROTEIN"/>
    <property type="match status" value="1"/>
</dbReference>
<feature type="chain" id="PRO_5032497952" evidence="2">
    <location>
        <begin position="18"/>
        <end position="280"/>
    </location>
</feature>
<proteinExistence type="predicted"/>
<comment type="caution">
    <text evidence="3">The sequence shown here is derived from an EMBL/GenBank/DDBJ whole genome shotgun (WGS) entry which is preliminary data.</text>
</comment>
<dbReference type="RefSeq" id="WP_184102418.1">
    <property type="nucleotide sequence ID" value="NZ_JACHHN010000008.1"/>
</dbReference>
<protein>
    <submittedName>
        <fullName evidence="3">Uncharacterized protein</fullName>
    </submittedName>
</protein>
<dbReference type="Proteomes" id="UP000543030">
    <property type="component" value="Unassembled WGS sequence"/>
</dbReference>
<evidence type="ECO:0000313" key="4">
    <source>
        <dbReference type="Proteomes" id="UP000543030"/>
    </source>
</evidence>
<keyword evidence="2" id="KW-0732">Signal</keyword>
<feature type="signal peptide" evidence="2">
    <location>
        <begin position="1"/>
        <end position="17"/>
    </location>
</feature>
<sequence>MKQVFAFSAVALSLALAACGGGGGDSTSTSAPVATPTPVPTPTPTPIPTVQNPQAGSTAAVGNGIEGYWTTALSLLSPTSSVKSIAIVAPDGQLQAFSYGANSYYTGTLSFSGTSWSAAGESIINSTDGAYSDSGTFVAKTSITDPSNSALTFDTYANANGLAVTQGDLIGTWGSALNKITVNGSGSFTGTSNVSGTCNVTGSITQYDASSSKNIFRVAFTTSQGVGTTCNAPAGQTYTGLAVIDLINAGSTASPNYVRTLEVIASVPHASYLWLQLPKN</sequence>
<organism evidence="3 4">
    <name type="scientific">Silvimonas terrae</name>
    <dbReference type="NCBI Taxonomy" id="300266"/>
    <lineage>
        <taxon>Bacteria</taxon>
        <taxon>Pseudomonadati</taxon>
        <taxon>Pseudomonadota</taxon>
        <taxon>Betaproteobacteria</taxon>
        <taxon>Neisseriales</taxon>
        <taxon>Chitinibacteraceae</taxon>
        <taxon>Silvimonas</taxon>
    </lineage>
</organism>
<dbReference type="AlphaFoldDB" id="A0A840RHE2"/>
<evidence type="ECO:0000256" key="2">
    <source>
        <dbReference type="SAM" id="SignalP"/>
    </source>
</evidence>
<gene>
    <name evidence="3" type="ORF">HNQ50_003499</name>
</gene>
<dbReference type="EMBL" id="JACHHN010000008">
    <property type="protein sequence ID" value="MBB5192745.1"/>
    <property type="molecule type" value="Genomic_DNA"/>
</dbReference>
<accession>A0A840RHE2</accession>
<feature type="compositionally biased region" description="Pro residues" evidence="1">
    <location>
        <begin position="35"/>
        <end position="47"/>
    </location>
</feature>
<reference evidence="3 4" key="1">
    <citation type="submission" date="2020-08" db="EMBL/GenBank/DDBJ databases">
        <title>Genomic Encyclopedia of Type Strains, Phase IV (KMG-IV): sequencing the most valuable type-strain genomes for metagenomic binning, comparative biology and taxonomic classification.</title>
        <authorList>
            <person name="Goeker M."/>
        </authorList>
    </citation>
    <scope>NUCLEOTIDE SEQUENCE [LARGE SCALE GENOMIC DNA]</scope>
    <source>
        <strain evidence="3 4">DSM 18233</strain>
    </source>
</reference>
<name>A0A840RHE2_9NEIS</name>
<evidence type="ECO:0000256" key="1">
    <source>
        <dbReference type="SAM" id="MobiDB-lite"/>
    </source>
</evidence>